<keyword evidence="2" id="KW-1185">Reference proteome</keyword>
<protein>
    <submittedName>
        <fullName evidence="1">Uncharacterized protein</fullName>
    </submittedName>
</protein>
<proteinExistence type="predicted"/>
<dbReference type="Proteomes" id="UP000306223">
    <property type="component" value="Unassembled WGS sequence"/>
</dbReference>
<comment type="caution">
    <text evidence="1">The sequence shown here is derived from an EMBL/GenBank/DDBJ whole genome shotgun (WGS) entry which is preliminary data.</text>
</comment>
<dbReference type="AlphaFoldDB" id="A0A4U0Q961"/>
<name>A0A4U0Q961_9RHOB</name>
<organism evidence="1 2">
    <name type="scientific">Paracoccus hibiscisoli</name>
    <dbReference type="NCBI Taxonomy" id="2023261"/>
    <lineage>
        <taxon>Bacteria</taxon>
        <taxon>Pseudomonadati</taxon>
        <taxon>Pseudomonadota</taxon>
        <taxon>Alphaproteobacteria</taxon>
        <taxon>Rhodobacterales</taxon>
        <taxon>Paracoccaceae</taxon>
        <taxon>Paracoccus</taxon>
    </lineage>
</organism>
<dbReference type="RefSeq" id="WP_136858399.1">
    <property type="nucleotide sequence ID" value="NZ_SUNH01000072.1"/>
</dbReference>
<dbReference type="OrthoDB" id="9775851at2"/>
<evidence type="ECO:0000313" key="1">
    <source>
        <dbReference type="EMBL" id="TJZ76882.1"/>
    </source>
</evidence>
<accession>A0A4U0Q961</accession>
<gene>
    <name evidence="1" type="ORF">FA740_19200</name>
</gene>
<dbReference type="EMBL" id="SUNH01000072">
    <property type="protein sequence ID" value="TJZ76882.1"/>
    <property type="molecule type" value="Genomic_DNA"/>
</dbReference>
<evidence type="ECO:0000313" key="2">
    <source>
        <dbReference type="Proteomes" id="UP000306223"/>
    </source>
</evidence>
<sequence length="99" mass="10229">MNATQFKAAIAGMSDADLCEVIDAFGHAHDHAVQMRTSARLPESAAFGAIGRDLDYGLGIIRQSAPEGPAAKDMDADGLPTTALVTFVANGGQEATSRP</sequence>
<reference evidence="1 2" key="1">
    <citation type="submission" date="2019-04" db="EMBL/GenBank/DDBJ databases">
        <authorList>
            <person name="Li J."/>
        </authorList>
    </citation>
    <scope>NUCLEOTIDE SEQUENCE [LARGE SCALE GENOMIC DNA]</scope>
    <source>
        <strain evidence="1 2">CCTCC AB2016182</strain>
    </source>
</reference>